<dbReference type="Proteomes" id="UP001151760">
    <property type="component" value="Unassembled WGS sequence"/>
</dbReference>
<gene>
    <name evidence="1" type="ORF">Tco_0938240</name>
</gene>
<organism evidence="1 2">
    <name type="scientific">Tanacetum coccineum</name>
    <dbReference type="NCBI Taxonomy" id="301880"/>
    <lineage>
        <taxon>Eukaryota</taxon>
        <taxon>Viridiplantae</taxon>
        <taxon>Streptophyta</taxon>
        <taxon>Embryophyta</taxon>
        <taxon>Tracheophyta</taxon>
        <taxon>Spermatophyta</taxon>
        <taxon>Magnoliopsida</taxon>
        <taxon>eudicotyledons</taxon>
        <taxon>Gunneridae</taxon>
        <taxon>Pentapetalae</taxon>
        <taxon>asterids</taxon>
        <taxon>campanulids</taxon>
        <taxon>Asterales</taxon>
        <taxon>Asteraceae</taxon>
        <taxon>Asteroideae</taxon>
        <taxon>Anthemideae</taxon>
        <taxon>Anthemidinae</taxon>
        <taxon>Tanacetum</taxon>
    </lineage>
</organism>
<name>A0ABQ5DGJ3_9ASTR</name>
<reference evidence="1" key="1">
    <citation type="journal article" date="2022" name="Int. J. Mol. Sci.">
        <title>Draft Genome of Tanacetum Coccineum: Genomic Comparison of Closely Related Tanacetum-Family Plants.</title>
        <authorList>
            <person name="Yamashiro T."/>
            <person name="Shiraishi A."/>
            <person name="Nakayama K."/>
            <person name="Satake H."/>
        </authorList>
    </citation>
    <scope>NUCLEOTIDE SEQUENCE</scope>
</reference>
<proteinExistence type="predicted"/>
<protein>
    <submittedName>
        <fullName evidence="1">Uncharacterized protein</fullName>
    </submittedName>
</protein>
<evidence type="ECO:0000313" key="1">
    <source>
        <dbReference type="EMBL" id="GJT38375.1"/>
    </source>
</evidence>
<evidence type="ECO:0000313" key="2">
    <source>
        <dbReference type="Proteomes" id="UP001151760"/>
    </source>
</evidence>
<dbReference type="EMBL" id="BQNB010015298">
    <property type="protein sequence ID" value="GJT38375.1"/>
    <property type="molecule type" value="Genomic_DNA"/>
</dbReference>
<reference evidence="1" key="2">
    <citation type="submission" date="2022-01" db="EMBL/GenBank/DDBJ databases">
        <authorList>
            <person name="Yamashiro T."/>
            <person name="Shiraishi A."/>
            <person name="Satake H."/>
            <person name="Nakayama K."/>
        </authorList>
    </citation>
    <scope>NUCLEOTIDE SEQUENCE</scope>
</reference>
<accession>A0ABQ5DGJ3</accession>
<comment type="caution">
    <text evidence="1">The sequence shown here is derived from an EMBL/GenBank/DDBJ whole genome shotgun (WGS) entry which is preliminary data.</text>
</comment>
<keyword evidence="2" id="KW-1185">Reference proteome</keyword>
<sequence length="141" mass="16413">MNTKIWLLSHDDSQADEEKVESIPLTFDSEEHYFGSFVYPLLEETRSELATSIKVMDTAPFADILSSIECTRGENILYDVTVGPWENRVKDSRWETRIHFSFIAIQTNRIQERDVCCFVMNLATWRKIWNSSQRIADMAAL</sequence>